<proteinExistence type="inferred from homology"/>
<dbReference type="AlphaFoldDB" id="A0A9P4HNU6"/>
<keyword evidence="5" id="KW-1185">Reference proteome</keyword>
<dbReference type="SUPFAM" id="SSF55856">
    <property type="entry name" value="Cytochrome b5-like heme/steroid binding domain"/>
    <property type="match status" value="1"/>
</dbReference>
<dbReference type="Proteomes" id="UP000799776">
    <property type="component" value="Unassembled WGS sequence"/>
</dbReference>
<evidence type="ECO:0000313" key="5">
    <source>
        <dbReference type="Proteomes" id="UP000799776"/>
    </source>
</evidence>
<dbReference type="EMBL" id="ML978762">
    <property type="protein sequence ID" value="KAF2083711.1"/>
    <property type="molecule type" value="Genomic_DNA"/>
</dbReference>
<feature type="domain" description="Cytochrome b5 heme-binding" evidence="3">
    <location>
        <begin position="14"/>
        <end position="99"/>
    </location>
</feature>
<dbReference type="FunFam" id="3.10.120.10:FF:000018">
    <property type="entry name" value="Heme/steroid binding domain protein, putative"/>
    <property type="match status" value="1"/>
</dbReference>
<dbReference type="InterPro" id="IPR036400">
    <property type="entry name" value="Cyt_B5-like_heme/steroid_sf"/>
</dbReference>
<dbReference type="OrthoDB" id="10257697at2759"/>
<accession>A0A9P4HNU6</accession>
<evidence type="ECO:0000256" key="2">
    <source>
        <dbReference type="SAM" id="MobiDB-lite"/>
    </source>
</evidence>
<dbReference type="PANTHER" id="PTHR10281">
    <property type="entry name" value="MEMBRANE-ASSOCIATED PROGESTERONE RECEPTOR COMPONENT-RELATED"/>
    <property type="match status" value="1"/>
</dbReference>
<sequence>SSSSPSSAPGHLVLTDAQLARHDGSDPSIPLYIAINGTIYDVSSGRSFYGPGGPYAHFAGRDATRAWVTECFEGPEQWTHDMRGVHEMFMPKYMDETLEEAAAGKSADRRRVRDEEEAQKGVEKALKHWVDFFGGSGKYELVGKVERDQKAWEQAAPDPPKLCEKALKKKP</sequence>
<feature type="region of interest" description="Disordered" evidence="2">
    <location>
        <begin position="150"/>
        <end position="171"/>
    </location>
</feature>
<dbReference type="SMART" id="SM01117">
    <property type="entry name" value="Cyt-b5"/>
    <property type="match status" value="1"/>
</dbReference>
<feature type="non-terminal residue" evidence="4">
    <location>
        <position position="171"/>
    </location>
</feature>
<evidence type="ECO:0000259" key="3">
    <source>
        <dbReference type="SMART" id="SM01117"/>
    </source>
</evidence>
<evidence type="ECO:0000256" key="1">
    <source>
        <dbReference type="ARBA" id="ARBA00038357"/>
    </source>
</evidence>
<dbReference type="Pfam" id="PF00173">
    <property type="entry name" value="Cyt-b5"/>
    <property type="match status" value="1"/>
</dbReference>
<dbReference type="GO" id="GO:0016020">
    <property type="term" value="C:membrane"/>
    <property type="evidence" value="ECO:0007669"/>
    <property type="project" value="TreeGrafter"/>
</dbReference>
<gene>
    <name evidence="4" type="ORF">K490DRAFT_22623</name>
</gene>
<dbReference type="Gene3D" id="3.10.120.10">
    <property type="entry name" value="Cytochrome b5-like heme/steroid binding domain"/>
    <property type="match status" value="1"/>
</dbReference>
<reference evidence="4" key="1">
    <citation type="journal article" date="2020" name="Stud. Mycol.">
        <title>101 Dothideomycetes genomes: a test case for predicting lifestyles and emergence of pathogens.</title>
        <authorList>
            <person name="Haridas S."/>
            <person name="Albert R."/>
            <person name="Binder M."/>
            <person name="Bloem J."/>
            <person name="Labutti K."/>
            <person name="Salamov A."/>
            <person name="Andreopoulos B."/>
            <person name="Baker S."/>
            <person name="Barry K."/>
            <person name="Bills G."/>
            <person name="Bluhm B."/>
            <person name="Cannon C."/>
            <person name="Castanera R."/>
            <person name="Culley D."/>
            <person name="Daum C."/>
            <person name="Ezra D."/>
            <person name="Gonzalez J."/>
            <person name="Henrissat B."/>
            <person name="Kuo A."/>
            <person name="Liang C."/>
            <person name="Lipzen A."/>
            <person name="Lutzoni F."/>
            <person name="Magnuson J."/>
            <person name="Mondo S."/>
            <person name="Nolan M."/>
            <person name="Ohm R."/>
            <person name="Pangilinan J."/>
            <person name="Park H.-J."/>
            <person name="Ramirez L."/>
            <person name="Alfaro M."/>
            <person name="Sun H."/>
            <person name="Tritt A."/>
            <person name="Yoshinaga Y."/>
            <person name="Zwiers L.-H."/>
            <person name="Turgeon B."/>
            <person name="Goodwin S."/>
            <person name="Spatafora J."/>
            <person name="Crous P."/>
            <person name="Grigoriev I."/>
        </authorList>
    </citation>
    <scope>NUCLEOTIDE SEQUENCE</scope>
    <source>
        <strain evidence="4">CBS 121410</strain>
    </source>
</reference>
<organism evidence="4 5">
    <name type="scientific">Saccharata proteae CBS 121410</name>
    <dbReference type="NCBI Taxonomy" id="1314787"/>
    <lineage>
        <taxon>Eukaryota</taxon>
        <taxon>Fungi</taxon>
        <taxon>Dikarya</taxon>
        <taxon>Ascomycota</taxon>
        <taxon>Pezizomycotina</taxon>
        <taxon>Dothideomycetes</taxon>
        <taxon>Dothideomycetes incertae sedis</taxon>
        <taxon>Botryosphaeriales</taxon>
        <taxon>Saccharataceae</taxon>
        <taxon>Saccharata</taxon>
    </lineage>
</organism>
<evidence type="ECO:0000313" key="4">
    <source>
        <dbReference type="EMBL" id="KAF2083711.1"/>
    </source>
</evidence>
<comment type="caution">
    <text evidence="4">The sequence shown here is derived from an EMBL/GenBank/DDBJ whole genome shotgun (WGS) entry which is preliminary data.</text>
</comment>
<dbReference type="GO" id="GO:0012505">
    <property type="term" value="C:endomembrane system"/>
    <property type="evidence" value="ECO:0007669"/>
    <property type="project" value="TreeGrafter"/>
</dbReference>
<feature type="compositionally biased region" description="Basic and acidic residues" evidence="2">
    <location>
        <begin position="161"/>
        <end position="171"/>
    </location>
</feature>
<protein>
    <submittedName>
        <fullName evidence="4">Cytochrome b5</fullName>
    </submittedName>
</protein>
<feature type="non-terminal residue" evidence="4">
    <location>
        <position position="1"/>
    </location>
</feature>
<dbReference type="InterPro" id="IPR050577">
    <property type="entry name" value="MAPR/NEUFC/NENF-like"/>
</dbReference>
<name>A0A9P4HNU6_9PEZI</name>
<dbReference type="PANTHER" id="PTHR10281:SF76">
    <property type="entry name" value="CALCUTTA CUP-RELATED"/>
    <property type="match status" value="1"/>
</dbReference>
<dbReference type="InterPro" id="IPR001199">
    <property type="entry name" value="Cyt_B5-like_heme/steroid-bd"/>
</dbReference>
<feature type="region of interest" description="Disordered" evidence="2">
    <location>
        <begin position="101"/>
        <end position="120"/>
    </location>
</feature>
<feature type="compositionally biased region" description="Basic and acidic residues" evidence="2">
    <location>
        <begin position="106"/>
        <end position="120"/>
    </location>
</feature>
<comment type="similarity">
    <text evidence="1">Belongs to the cytochrome b5 family. MAPR subfamily.</text>
</comment>